<proteinExistence type="predicted"/>
<organism evidence="2 3">
    <name type="scientific">Christiangramia gaetbulicola</name>
    <dbReference type="NCBI Taxonomy" id="703340"/>
    <lineage>
        <taxon>Bacteria</taxon>
        <taxon>Pseudomonadati</taxon>
        <taxon>Bacteroidota</taxon>
        <taxon>Flavobacteriia</taxon>
        <taxon>Flavobacteriales</taxon>
        <taxon>Flavobacteriaceae</taxon>
        <taxon>Christiangramia</taxon>
    </lineage>
</organism>
<dbReference type="SUPFAM" id="SSF52833">
    <property type="entry name" value="Thioredoxin-like"/>
    <property type="match status" value="1"/>
</dbReference>
<evidence type="ECO:0000259" key="1">
    <source>
        <dbReference type="Pfam" id="PF03190"/>
    </source>
</evidence>
<dbReference type="SUPFAM" id="SSF48208">
    <property type="entry name" value="Six-hairpin glycosidases"/>
    <property type="match status" value="1"/>
</dbReference>
<dbReference type="RefSeq" id="WP_108170381.1">
    <property type="nucleotide sequence ID" value="NZ_QBKQ01000001.1"/>
</dbReference>
<dbReference type="InterPro" id="IPR012341">
    <property type="entry name" value="6hp_glycosidase-like_sf"/>
</dbReference>
<evidence type="ECO:0000313" key="2">
    <source>
        <dbReference type="EMBL" id="PTX44423.1"/>
    </source>
</evidence>
<dbReference type="AlphaFoldDB" id="A0A2T6AKS3"/>
<dbReference type="InterPro" id="IPR036249">
    <property type="entry name" value="Thioredoxin-like_sf"/>
</dbReference>
<feature type="domain" description="Spermatogenesis-associated protein 20-like TRX" evidence="1">
    <location>
        <begin position="9"/>
        <end position="164"/>
    </location>
</feature>
<dbReference type="PIRSF" id="PIRSF006402">
    <property type="entry name" value="UCP006402_thioredoxin"/>
    <property type="match status" value="1"/>
</dbReference>
<dbReference type="InterPro" id="IPR024705">
    <property type="entry name" value="Ssp411"/>
</dbReference>
<dbReference type="PANTHER" id="PTHR42899">
    <property type="entry name" value="SPERMATOGENESIS-ASSOCIATED PROTEIN 20"/>
    <property type="match status" value="1"/>
</dbReference>
<dbReference type="Gene3D" id="1.50.10.10">
    <property type="match status" value="1"/>
</dbReference>
<name>A0A2T6AKS3_9FLAO</name>
<dbReference type="Pfam" id="PF03190">
    <property type="entry name" value="Thioredox_DsbH"/>
    <property type="match status" value="1"/>
</dbReference>
<reference evidence="2 3" key="1">
    <citation type="submission" date="2018-04" db="EMBL/GenBank/DDBJ databases">
        <title>Genomic Encyclopedia of Archaeal and Bacterial Type Strains, Phase II (KMG-II): from individual species to whole genera.</title>
        <authorList>
            <person name="Goeker M."/>
        </authorList>
    </citation>
    <scope>NUCLEOTIDE SEQUENCE [LARGE SCALE GENOMIC DNA]</scope>
    <source>
        <strain evidence="2 3">DSM 23082</strain>
    </source>
</reference>
<dbReference type="GO" id="GO:0005975">
    <property type="term" value="P:carbohydrate metabolic process"/>
    <property type="evidence" value="ECO:0007669"/>
    <property type="project" value="InterPro"/>
</dbReference>
<dbReference type="PANTHER" id="PTHR42899:SF1">
    <property type="entry name" value="SPERMATOGENESIS-ASSOCIATED PROTEIN 20"/>
    <property type="match status" value="1"/>
</dbReference>
<sequence length="682" mass="79558">MDQKSAEYTNDLINESSPYLLQHAHNPVNWKAWNDTALEKAQEENKLLLISVGYSACHWCHVMEHESFEDEEVAGVMNSNYICIKVDREERPDIDQVYMNAVQVMTGAGGWPMNVVALPDGRPVWGGTYFRKEQWKDALKQIAHLYETQPEKLVEYAEKLENGLKQIQIVEPNQDFHGFHRDFFLPVIEKWKRSFDPKNGGYQRSPKFMMPNNFEFLMRYAHQNSDKELMDHCILTLNKISWGGVYDPIEGGFSRYSVDERWHVPHFEKMLYDNAQLVSLYSKAYKITRNEWYKEVVVDTLKFIANEMTDSSYAFYSALDADSLNEKGIKEEGAYYVWTKDQLQEILGDDFPLFSEYYNINNYGKWEEKNYVLIRTKELDTIATEFNISLDELKSSIKECHKKLRVQKAKREKPGLDDKSLTSWNAMMISGYYQAYKAFGNEDYLVTAEKNADFISNQQFQKNGRLYHSYKNGKSSINAYLEDYAFMISAFLDLYESTFDPKYLQKSEELIEIVDQDFYDEASELYFFTSVKDRPLVTKTIEISDNVIPASNSEMAKNLFRYGKLIGKTSYIDRAEKMLQNITDKIPEYPQSHSNWLNLMMNFCYPFYEIAITGENFRNKASYFQQKYLPNTVLAATNKDTDLALLKDRLVKGKDLIYICKEGSCQLPVESETEATQLISEV</sequence>
<protein>
    <recommendedName>
        <fullName evidence="1">Spermatogenesis-associated protein 20-like TRX domain-containing protein</fullName>
    </recommendedName>
</protein>
<dbReference type="Gene3D" id="3.40.30.10">
    <property type="entry name" value="Glutaredoxin"/>
    <property type="match status" value="1"/>
</dbReference>
<dbReference type="Proteomes" id="UP000244174">
    <property type="component" value="Unassembled WGS sequence"/>
</dbReference>
<gene>
    <name evidence="2" type="ORF">C8P64_0402</name>
</gene>
<accession>A0A2T6AKS3</accession>
<keyword evidence="3" id="KW-1185">Reference proteome</keyword>
<dbReference type="InterPro" id="IPR004879">
    <property type="entry name" value="Ssp411-like_TRX"/>
</dbReference>
<dbReference type="InterPro" id="IPR008928">
    <property type="entry name" value="6-hairpin_glycosidase_sf"/>
</dbReference>
<dbReference type="EMBL" id="QBKQ01000001">
    <property type="protein sequence ID" value="PTX44423.1"/>
    <property type="molecule type" value="Genomic_DNA"/>
</dbReference>
<evidence type="ECO:0000313" key="3">
    <source>
        <dbReference type="Proteomes" id="UP000244174"/>
    </source>
</evidence>
<comment type="caution">
    <text evidence="2">The sequence shown here is derived from an EMBL/GenBank/DDBJ whole genome shotgun (WGS) entry which is preliminary data.</text>
</comment>
<dbReference type="OrthoDB" id="9762614at2"/>
<dbReference type="CDD" id="cd02955">
    <property type="entry name" value="SSP411"/>
    <property type="match status" value="1"/>
</dbReference>